<feature type="transmembrane region" description="Helical" evidence="7">
    <location>
        <begin position="200"/>
        <end position="221"/>
    </location>
</feature>
<dbReference type="Pfam" id="PF00528">
    <property type="entry name" value="BPD_transp_1"/>
    <property type="match status" value="1"/>
</dbReference>
<keyword evidence="10" id="KW-0762">Sugar transport</keyword>
<dbReference type="GO" id="GO:0055085">
    <property type="term" value="P:transmembrane transport"/>
    <property type="evidence" value="ECO:0007669"/>
    <property type="project" value="InterPro"/>
</dbReference>
<feature type="transmembrane region" description="Helical" evidence="7">
    <location>
        <begin position="114"/>
        <end position="138"/>
    </location>
</feature>
<evidence type="ECO:0000313" key="10">
    <source>
        <dbReference type="EMBL" id="WYJ89477.1"/>
    </source>
</evidence>
<comment type="subcellular location">
    <subcellularLocation>
        <location evidence="1 7">Cell membrane</location>
        <topology evidence="1 7">Multi-pass membrane protein</topology>
    </subcellularLocation>
</comment>
<dbReference type="AlphaFoldDB" id="A0A242KEA2"/>
<feature type="transmembrane region" description="Helical" evidence="7">
    <location>
        <begin position="80"/>
        <end position="102"/>
    </location>
</feature>
<evidence type="ECO:0000313" key="11">
    <source>
        <dbReference type="Proteomes" id="UP000195141"/>
    </source>
</evidence>
<protein>
    <submittedName>
        <fullName evidence="10">Multiple sugar transport system permease</fullName>
    </submittedName>
</protein>
<dbReference type="CDD" id="cd06261">
    <property type="entry name" value="TM_PBP2"/>
    <property type="match status" value="1"/>
</dbReference>
<evidence type="ECO:0000256" key="2">
    <source>
        <dbReference type="ARBA" id="ARBA00022448"/>
    </source>
</evidence>
<keyword evidence="6 7" id="KW-0472">Membrane</keyword>
<feature type="transmembrane region" description="Helical" evidence="7">
    <location>
        <begin position="158"/>
        <end position="179"/>
    </location>
</feature>
<dbReference type="Gene3D" id="1.10.3720.10">
    <property type="entry name" value="MetI-like"/>
    <property type="match status" value="1"/>
</dbReference>
<dbReference type="EMBL" id="NGMM01000001">
    <property type="protein sequence ID" value="OTP19399.1"/>
    <property type="molecule type" value="Genomic_DNA"/>
</dbReference>
<evidence type="ECO:0000256" key="6">
    <source>
        <dbReference type="ARBA" id="ARBA00023136"/>
    </source>
</evidence>
<evidence type="ECO:0000259" key="8">
    <source>
        <dbReference type="PROSITE" id="PS50928"/>
    </source>
</evidence>
<feature type="domain" description="ABC transmembrane type-1" evidence="8">
    <location>
        <begin position="76"/>
        <end position="279"/>
    </location>
</feature>
<evidence type="ECO:0000256" key="1">
    <source>
        <dbReference type="ARBA" id="ARBA00004651"/>
    </source>
</evidence>
<dbReference type="Proteomes" id="UP000195141">
    <property type="component" value="Chromosome"/>
</dbReference>
<evidence type="ECO:0000256" key="5">
    <source>
        <dbReference type="ARBA" id="ARBA00022989"/>
    </source>
</evidence>
<keyword evidence="5 7" id="KW-1133">Transmembrane helix</keyword>
<accession>A0A242KEA2</accession>
<dbReference type="PANTHER" id="PTHR43744">
    <property type="entry name" value="ABC TRANSPORTER PERMEASE PROTEIN MG189-RELATED-RELATED"/>
    <property type="match status" value="1"/>
</dbReference>
<gene>
    <name evidence="10" type="ORF">A5888_001199</name>
    <name evidence="9" type="ORF">A5888_001216</name>
</gene>
<keyword evidence="4 7" id="KW-0812">Transmembrane</keyword>
<dbReference type="SUPFAM" id="SSF161098">
    <property type="entry name" value="MetI-like"/>
    <property type="match status" value="1"/>
</dbReference>
<evidence type="ECO:0000256" key="4">
    <source>
        <dbReference type="ARBA" id="ARBA00022692"/>
    </source>
</evidence>
<feature type="transmembrane region" description="Helical" evidence="7">
    <location>
        <begin position="258"/>
        <end position="279"/>
    </location>
</feature>
<keyword evidence="2 7" id="KW-0813">Transport</keyword>
<evidence type="ECO:0000313" key="9">
    <source>
        <dbReference type="EMBL" id="OTP19399.1"/>
    </source>
</evidence>
<reference evidence="10" key="2">
    <citation type="submission" date="2017-05" db="EMBL/GenBank/DDBJ databases">
        <authorList>
            <consortium name="The Broad Institute Genomics Platform"/>
            <consortium name="The Broad Institute Genomic Center for Infectious Diseases"/>
            <person name="Earl A."/>
            <person name="Manson A."/>
            <person name="Schwartman J."/>
            <person name="Gilmore M."/>
            <person name="Abouelleil A."/>
            <person name="Cao P."/>
            <person name="Chapman S."/>
            <person name="Cusick C."/>
            <person name="Shea T."/>
            <person name="Young S."/>
            <person name="Neafsey D."/>
            <person name="Nusbaum C."/>
            <person name="Birren B."/>
        </authorList>
    </citation>
    <scope>NUCLEOTIDE SEQUENCE</scope>
    <source>
        <strain evidence="10">9E7_DIV0242</strain>
    </source>
</reference>
<evidence type="ECO:0000256" key="3">
    <source>
        <dbReference type="ARBA" id="ARBA00022475"/>
    </source>
</evidence>
<sequence>MTGKLTIKRKSLQNCLWYVTVILVSITTVLPFVWTISTSLKTGSEILSGGMNFIPETFTLDNYAEVFNKMPFMTYLKNSLIVSLGGVVTNLFFGSLAGYAFAKLEFRGKKIIYIIFLMTMMIPSIVTMIPNFMVLRGFPLAGGNDITGQGGLGLINSYWSILLPGAAGALAIFFMRQFYEQLPDSLYEAARIDGASEFQIFMKVYFPLTFAPMATLGIMTFQARWNQFMWPLIVMNSEKMKTVQVGLAAFKYDFTTDFGPLMAGTIVSMIPSILLFMFAQKYYVQGIAESGIK</sequence>
<comment type="similarity">
    <text evidence="7">Belongs to the binding-protein-dependent transport system permease family.</text>
</comment>
<feature type="transmembrane region" description="Helical" evidence="7">
    <location>
        <begin position="15"/>
        <end position="34"/>
    </location>
</feature>
<dbReference type="PROSITE" id="PS50928">
    <property type="entry name" value="ABC_TM1"/>
    <property type="match status" value="1"/>
</dbReference>
<dbReference type="EMBL" id="CP147247">
    <property type="protein sequence ID" value="WYJ89477.1"/>
    <property type="molecule type" value="Genomic_DNA"/>
</dbReference>
<organism evidence="9">
    <name type="scientific">Candidatus Enterococcus clewellii</name>
    <dbReference type="NCBI Taxonomy" id="1834193"/>
    <lineage>
        <taxon>Bacteria</taxon>
        <taxon>Bacillati</taxon>
        <taxon>Bacillota</taxon>
        <taxon>Bacilli</taxon>
        <taxon>Lactobacillales</taxon>
        <taxon>Enterococcaceae</taxon>
        <taxon>Enterococcus</taxon>
    </lineage>
</organism>
<keyword evidence="11" id="KW-1185">Reference proteome</keyword>
<name>A0A242KEA2_9ENTE</name>
<dbReference type="InterPro" id="IPR000515">
    <property type="entry name" value="MetI-like"/>
</dbReference>
<reference evidence="10" key="3">
    <citation type="submission" date="2024-03" db="EMBL/GenBank/DDBJ databases">
        <title>The Genome Sequence of Enterococcus sp. DIV0242b.</title>
        <authorList>
            <consortium name="The Broad Institute Genomics Platform"/>
            <consortium name="The Broad Institute Microbial Omics Core"/>
            <consortium name="The Broad Institute Genomic Center for Infectious Diseases"/>
            <person name="Earl A."/>
            <person name="Manson A."/>
            <person name="Gilmore M."/>
            <person name="Schwartman J."/>
            <person name="Shea T."/>
            <person name="Abouelleil A."/>
            <person name="Cao P."/>
            <person name="Chapman S."/>
            <person name="Cusick C."/>
            <person name="Young S."/>
            <person name="Neafsey D."/>
            <person name="Nusbaum C."/>
            <person name="Birren B."/>
        </authorList>
    </citation>
    <scope>NUCLEOTIDE SEQUENCE</scope>
    <source>
        <strain evidence="10">9E7_DIV0242</strain>
    </source>
</reference>
<evidence type="ECO:0000256" key="7">
    <source>
        <dbReference type="RuleBase" id="RU363032"/>
    </source>
</evidence>
<proteinExistence type="inferred from homology"/>
<reference evidence="9" key="1">
    <citation type="submission" date="2017-05" db="EMBL/GenBank/DDBJ databases">
        <title>The Genome Sequence of Enterococcus sp. 9E7_DIV0242.</title>
        <authorList>
            <consortium name="The Broad Institute Genomics Platform"/>
            <consortium name="The Broad Institute Genomic Center for Infectious Diseases"/>
            <person name="Earl A."/>
            <person name="Manson A."/>
            <person name="Schwartman J."/>
            <person name="Gilmore M."/>
            <person name="Abouelleil A."/>
            <person name="Cao P."/>
            <person name="Chapman S."/>
            <person name="Cusick C."/>
            <person name="Shea T."/>
            <person name="Young S."/>
            <person name="Neafsey D."/>
            <person name="Nusbaum C."/>
            <person name="Birren B."/>
        </authorList>
    </citation>
    <scope>NUCLEOTIDE SEQUENCE [LARGE SCALE GENOMIC DNA]</scope>
    <source>
        <strain evidence="9">9E7_DIV0242</strain>
    </source>
</reference>
<dbReference type="InterPro" id="IPR035906">
    <property type="entry name" value="MetI-like_sf"/>
</dbReference>
<keyword evidence="3" id="KW-1003">Cell membrane</keyword>
<dbReference type="PANTHER" id="PTHR43744:SF12">
    <property type="entry name" value="ABC TRANSPORTER PERMEASE PROTEIN MG189-RELATED"/>
    <property type="match status" value="1"/>
</dbReference>
<dbReference type="GO" id="GO:0005886">
    <property type="term" value="C:plasma membrane"/>
    <property type="evidence" value="ECO:0007669"/>
    <property type="project" value="UniProtKB-SubCell"/>
</dbReference>